<keyword evidence="2" id="KW-1185">Reference proteome</keyword>
<dbReference type="HOGENOM" id="CLU_2683796_0_0_5"/>
<proteinExistence type="predicted"/>
<gene>
    <name evidence="1" type="ordered locus">midi_00377</name>
</gene>
<dbReference type="AlphaFoldDB" id="F7XVI8"/>
<dbReference type="EMBL" id="CP002130">
    <property type="protein sequence ID" value="AEI88687.1"/>
    <property type="molecule type" value="Genomic_DNA"/>
</dbReference>
<name>F7XVI8_MIDMI</name>
<accession>F7XVI8</accession>
<sequence length="74" mass="8300">MITAFMNTIKSPRTITKQKAETSFVESKNSLRGIIQLVLIGEQSAIAIPEDALRYSYPLLPWAFAGFETSIYKC</sequence>
<dbReference type="Proteomes" id="UP000006639">
    <property type="component" value="Chromosome"/>
</dbReference>
<evidence type="ECO:0000313" key="1">
    <source>
        <dbReference type="EMBL" id="AEI88687.1"/>
    </source>
</evidence>
<dbReference type="KEGG" id="mmn:midi_00377"/>
<protein>
    <submittedName>
        <fullName evidence="1">Uncharacterized protein</fullName>
    </submittedName>
</protein>
<organism evidence="1 2">
    <name type="scientific">Midichloria mitochondrii (strain IricVA)</name>
    <dbReference type="NCBI Taxonomy" id="696127"/>
    <lineage>
        <taxon>Bacteria</taxon>
        <taxon>Pseudomonadati</taxon>
        <taxon>Pseudomonadota</taxon>
        <taxon>Alphaproteobacteria</taxon>
        <taxon>Rickettsiales</taxon>
        <taxon>Candidatus Midichloriaceae</taxon>
        <taxon>Candidatus Midichloria</taxon>
    </lineage>
</organism>
<evidence type="ECO:0000313" key="2">
    <source>
        <dbReference type="Proteomes" id="UP000006639"/>
    </source>
</evidence>
<reference evidence="1 2" key="1">
    <citation type="journal article" date="2011" name="Mol. Biol. Evol.">
        <title>Phylogenomic evidence for the presence of a flagellum and cbb3 oxidase in the free-living mitochondrial ancestor.</title>
        <authorList>
            <person name="Sassera D."/>
            <person name="Lo N."/>
            <person name="Epis S."/>
            <person name="D'Auria G."/>
            <person name="Montagna M."/>
            <person name="Comandatore F."/>
            <person name="Horner D."/>
            <person name="Pereto J."/>
            <person name="Luciano A.M."/>
            <person name="Franciosi F."/>
            <person name="Ferri E."/>
            <person name="Crotti E."/>
            <person name="Bazzocchi C."/>
            <person name="Daffonchio D."/>
            <person name="Sacchi L."/>
            <person name="Moya A."/>
            <person name="Latorre A."/>
            <person name="Bandi C."/>
        </authorList>
    </citation>
    <scope>NUCLEOTIDE SEQUENCE [LARGE SCALE GENOMIC DNA]</scope>
    <source>
        <strain evidence="1 2">IricVA</strain>
    </source>
</reference>